<dbReference type="EMBL" id="JAUJEB010000015">
    <property type="protein sequence ID" value="MDN5217278.1"/>
    <property type="molecule type" value="Genomic_DNA"/>
</dbReference>
<dbReference type="InterPro" id="IPR032710">
    <property type="entry name" value="NTF2-like_dom_sf"/>
</dbReference>
<dbReference type="SUPFAM" id="SSF54427">
    <property type="entry name" value="NTF2-like"/>
    <property type="match status" value="1"/>
</dbReference>
<evidence type="ECO:0000313" key="2">
    <source>
        <dbReference type="EMBL" id="MDN5217278.1"/>
    </source>
</evidence>
<dbReference type="Pfam" id="PF13577">
    <property type="entry name" value="SnoaL_4"/>
    <property type="match status" value="1"/>
</dbReference>
<dbReference type="Gene3D" id="3.10.450.50">
    <property type="match status" value="1"/>
</dbReference>
<dbReference type="RefSeq" id="WP_346762615.1">
    <property type="nucleotide sequence ID" value="NZ_JAUJEB010000015.1"/>
</dbReference>
<accession>A0ABT8LLS0</accession>
<evidence type="ECO:0000259" key="1">
    <source>
        <dbReference type="Pfam" id="PF13577"/>
    </source>
</evidence>
<comment type="caution">
    <text evidence="2">The sequence shown here is derived from an EMBL/GenBank/DDBJ whole genome shotgun (WGS) entry which is preliminary data.</text>
</comment>
<protein>
    <submittedName>
        <fullName evidence="2">Nuclear transport factor 2 family protein</fullName>
    </submittedName>
</protein>
<proteinExistence type="predicted"/>
<sequence>MKTLLTGIIALFSFTLNAQNMKNPNDVVTKLFISTDQRNWSEVEKCFAEEVVLDYSSMTGNPAGTLTPSEIVSAWKGILPGFEHTHHQVGNFVTSQNGDKAQVFCYGTATHFLEDEAGNVWTVVGSYDFELAQTSKDAWQVSRMKFNFKYQNGNTSLHEKAIQRVNNK</sequence>
<dbReference type="Proteomes" id="UP001172083">
    <property type="component" value="Unassembled WGS sequence"/>
</dbReference>
<gene>
    <name evidence="2" type="ORF">QQ020_34715</name>
</gene>
<organism evidence="2 3">
    <name type="scientific">Agaribacillus aureus</name>
    <dbReference type="NCBI Taxonomy" id="3051825"/>
    <lineage>
        <taxon>Bacteria</taxon>
        <taxon>Pseudomonadati</taxon>
        <taxon>Bacteroidota</taxon>
        <taxon>Cytophagia</taxon>
        <taxon>Cytophagales</taxon>
        <taxon>Splendidivirgaceae</taxon>
        <taxon>Agaribacillus</taxon>
    </lineage>
</organism>
<reference evidence="2" key="1">
    <citation type="submission" date="2023-06" db="EMBL/GenBank/DDBJ databases">
        <title>Genomic of Agaribacillus aureum.</title>
        <authorList>
            <person name="Wang G."/>
        </authorList>
    </citation>
    <scope>NUCLEOTIDE SEQUENCE</scope>
    <source>
        <strain evidence="2">BMA12</strain>
    </source>
</reference>
<feature type="domain" description="SnoaL-like" evidence="1">
    <location>
        <begin position="26"/>
        <end position="145"/>
    </location>
</feature>
<name>A0ABT8LLS0_9BACT</name>
<dbReference type="InterPro" id="IPR037401">
    <property type="entry name" value="SnoaL-like"/>
</dbReference>
<keyword evidence="3" id="KW-1185">Reference proteome</keyword>
<evidence type="ECO:0000313" key="3">
    <source>
        <dbReference type="Proteomes" id="UP001172083"/>
    </source>
</evidence>